<dbReference type="GO" id="GO:0016491">
    <property type="term" value="F:oxidoreductase activity"/>
    <property type="evidence" value="ECO:0007669"/>
    <property type="project" value="UniProtKB-KW"/>
</dbReference>
<protein>
    <submittedName>
        <fullName evidence="4">NAD(P)/FAD-dependent oxidoreductase</fullName>
        <ecNumber evidence="4">1.-.-.-</ecNumber>
    </submittedName>
</protein>
<evidence type="ECO:0000313" key="4">
    <source>
        <dbReference type="EMBL" id="MFD1127218.1"/>
    </source>
</evidence>
<feature type="domain" description="FAD dependent oxidoreductase" evidence="3">
    <location>
        <begin position="16"/>
        <end position="351"/>
    </location>
</feature>
<evidence type="ECO:0000256" key="1">
    <source>
        <dbReference type="ARBA" id="ARBA00023002"/>
    </source>
</evidence>
<proteinExistence type="predicted"/>
<keyword evidence="2" id="KW-0812">Transmembrane</keyword>
<dbReference type="SUPFAM" id="SSF54373">
    <property type="entry name" value="FAD-linked reductases, C-terminal domain"/>
    <property type="match status" value="1"/>
</dbReference>
<dbReference type="Gene3D" id="3.50.50.60">
    <property type="entry name" value="FAD/NAD(P)-binding domain"/>
    <property type="match status" value="1"/>
</dbReference>
<evidence type="ECO:0000313" key="5">
    <source>
        <dbReference type="Proteomes" id="UP001597169"/>
    </source>
</evidence>
<evidence type="ECO:0000259" key="3">
    <source>
        <dbReference type="Pfam" id="PF01266"/>
    </source>
</evidence>
<keyword evidence="1 4" id="KW-0560">Oxidoreductase</keyword>
<keyword evidence="5" id="KW-1185">Reference proteome</keyword>
<sequence length="379" mass="41326">MQHYEQNVDTSRRSEFIVVGGGIIGSAIAYYLARDGKDVLLLEGERIASGASGAAAGMLAPHLESFSTPALKNLAERSLELIRSLVDDLSISTPIDVALCSAGFVSPFKDLPKKSMNIGQQEYWNRSRLRSEIPAICDQAECAYYYPDQLQLLPGQLNRALIDAARAKGARYLEQQPVVSLDIQCGTVRGVETLTDSYSCNNVIIASGLGQGMGDVLSNLGINLPTVPVKGEIIAVSLPEIRLDYTIYTHDVYLVPKPGGEIWIGATSIPFNHDKRVSIKGMLRLLHEGSMWIPQLEHAAYTRSWAGLRPQTIDGLPYIGQYKGVTGLYIAAGHYRNGILLSAVTGEIISRLVAGESEEELGITEFSPMRILEKGRLVH</sequence>
<evidence type="ECO:0000256" key="2">
    <source>
        <dbReference type="SAM" id="Phobius"/>
    </source>
</evidence>
<keyword evidence="2" id="KW-1133">Transmembrane helix</keyword>
<gene>
    <name evidence="4" type="ORF">ACFQ3J_03405</name>
</gene>
<accession>A0ABW3PM81</accession>
<dbReference type="PANTHER" id="PTHR13847:SF289">
    <property type="entry name" value="GLYCINE OXIDASE"/>
    <property type="match status" value="1"/>
</dbReference>
<reference evidence="5" key="1">
    <citation type="journal article" date="2019" name="Int. J. Syst. Evol. Microbiol.">
        <title>The Global Catalogue of Microorganisms (GCM) 10K type strain sequencing project: providing services to taxonomists for standard genome sequencing and annotation.</title>
        <authorList>
            <consortium name="The Broad Institute Genomics Platform"/>
            <consortium name="The Broad Institute Genome Sequencing Center for Infectious Disease"/>
            <person name="Wu L."/>
            <person name="Ma J."/>
        </authorList>
    </citation>
    <scope>NUCLEOTIDE SEQUENCE [LARGE SCALE GENOMIC DNA]</scope>
    <source>
        <strain evidence="5">CCUG 53519</strain>
    </source>
</reference>
<dbReference type="SUPFAM" id="SSF51905">
    <property type="entry name" value="FAD/NAD(P)-binding domain"/>
    <property type="match status" value="1"/>
</dbReference>
<name>A0ABW3PM81_9BACL</name>
<dbReference type="RefSeq" id="WP_170862426.1">
    <property type="nucleotide sequence ID" value="NZ_JBHTKX010000001.1"/>
</dbReference>
<keyword evidence="2" id="KW-0472">Membrane</keyword>
<comment type="caution">
    <text evidence="4">The sequence shown here is derived from an EMBL/GenBank/DDBJ whole genome shotgun (WGS) entry which is preliminary data.</text>
</comment>
<dbReference type="InterPro" id="IPR006076">
    <property type="entry name" value="FAD-dep_OxRdtase"/>
</dbReference>
<dbReference type="EMBL" id="JBHTKX010000001">
    <property type="protein sequence ID" value="MFD1127218.1"/>
    <property type="molecule type" value="Genomic_DNA"/>
</dbReference>
<feature type="transmembrane region" description="Helical" evidence="2">
    <location>
        <begin position="16"/>
        <end position="33"/>
    </location>
</feature>
<dbReference type="PANTHER" id="PTHR13847">
    <property type="entry name" value="SARCOSINE DEHYDROGENASE-RELATED"/>
    <property type="match status" value="1"/>
</dbReference>
<dbReference type="Pfam" id="PF01266">
    <property type="entry name" value="DAO"/>
    <property type="match status" value="1"/>
</dbReference>
<dbReference type="Gene3D" id="3.30.9.10">
    <property type="entry name" value="D-Amino Acid Oxidase, subunit A, domain 2"/>
    <property type="match status" value="1"/>
</dbReference>
<dbReference type="EC" id="1.-.-.-" evidence="4"/>
<dbReference type="InterPro" id="IPR036188">
    <property type="entry name" value="FAD/NAD-bd_sf"/>
</dbReference>
<dbReference type="Proteomes" id="UP001597169">
    <property type="component" value="Unassembled WGS sequence"/>
</dbReference>
<organism evidence="4 5">
    <name type="scientific">Paenibacillus provencensis</name>
    <dbReference type="NCBI Taxonomy" id="441151"/>
    <lineage>
        <taxon>Bacteria</taxon>
        <taxon>Bacillati</taxon>
        <taxon>Bacillota</taxon>
        <taxon>Bacilli</taxon>
        <taxon>Bacillales</taxon>
        <taxon>Paenibacillaceae</taxon>
        <taxon>Paenibacillus</taxon>
    </lineage>
</organism>